<dbReference type="AlphaFoldDB" id="A0A4Y2BL50"/>
<comment type="caution">
    <text evidence="1">The sequence shown here is derived from an EMBL/GenBank/DDBJ whole genome shotgun (WGS) entry which is preliminary data.</text>
</comment>
<sequence>MHFLIFKPKSDVVLKLLNDLIDERLWVKIFISAACSKAEAKLIVRQLLDEDRQLVVFHRSTVRYDLSNVICSSPSDEGRGAMESLPIGLKVSRQSFPELSASTSGITCIRFYKIFLIWKFYEQECFSENFEVQFLFLSPREKNSQTPLYTYIMRCILYLAS</sequence>
<evidence type="ECO:0000313" key="2">
    <source>
        <dbReference type="Proteomes" id="UP000499080"/>
    </source>
</evidence>
<protein>
    <submittedName>
        <fullName evidence="1">Uncharacterized protein</fullName>
    </submittedName>
</protein>
<keyword evidence="2" id="KW-1185">Reference proteome</keyword>
<name>A0A4Y2BL50_ARAVE</name>
<proteinExistence type="predicted"/>
<dbReference type="Proteomes" id="UP000499080">
    <property type="component" value="Unassembled WGS sequence"/>
</dbReference>
<evidence type="ECO:0000313" key="1">
    <source>
        <dbReference type="EMBL" id="GBL92982.1"/>
    </source>
</evidence>
<organism evidence="1 2">
    <name type="scientific">Araneus ventricosus</name>
    <name type="common">Orbweaver spider</name>
    <name type="synonym">Epeira ventricosa</name>
    <dbReference type="NCBI Taxonomy" id="182803"/>
    <lineage>
        <taxon>Eukaryota</taxon>
        <taxon>Metazoa</taxon>
        <taxon>Ecdysozoa</taxon>
        <taxon>Arthropoda</taxon>
        <taxon>Chelicerata</taxon>
        <taxon>Arachnida</taxon>
        <taxon>Araneae</taxon>
        <taxon>Araneomorphae</taxon>
        <taxon>Entelegynae</taxon>
        <taxon>Araneoidea</taxon>
        <taxon>Araneidae</taxon>
        <taxon>Araneus</taxon>
    </lineage>
</organism>
<dbReference type="EMBL" id="BGPR01000090">
    <property type="protein sequence ID" value="GBL92982.1"/>
    <property type="molecule type" value="Genomic_DNA"/>
</dbReference>
<reference evidence="1 2" key="1">
    <citation type="journal article" date="2019" name="Sci. Rep.">
        <title>Orb-weaving spider Araneus ventricosus genome elucidates the spidroin gene catalogue.</title>
        <authorList>
            <person name="Kono N."/>
            <person name="Nakamura H."/>
            <person name="Ohtoshi R."/>
            <person name="Moran D.A.P."/>
            <person name="Shinohara A."/>
            <person name="Yoshida Y."/>
            <person name="Fujiwara M."/>
            <person name="Mori M."/>
            <person name="Tomita M."/>
            <person name="Arakawa K."/>
        </authorList>
    </citation>
    <scope>NUCLEOTIDE SEQUENCE [LARGE SCALE GENOMIC DNA]</scope>
</reference>
<gene>
    <name evidence="1" type="ORF">AVEN_54622_1</name>
</gene>
<accession>A0A4Y2BL50</accession>